<dbReference type="Proteomes" id="UP001500954">
    <property type="component" value="Unassembled WGS sequence"/>
</dbReference>
<gene>
    <name evidence="10" type="ORF">GCM10022395_03520</name>
</gene>
<dbReference type="InterPro" id="IPR005467">
    <property type="entry name" value="His_kinase_dom"/>
</dbReference>
<evidence type="ECO:0000256" key="7">
    <source>
        <dbReference type="ARBA" id="ARBA00023012"/>
    </source>
</evidence>
<feature type="domain" description="Histidine kinase" evidence="9">
    <location>
        <begin position="229"/>
        <end position="448"/>
    </location>
</feature>
<feature type="transmembrane region" description="Helical" evidence="8">
    <location>
        <begin position="12"/>
        <end position="29"/>
    </location>
</feature>
<dbReference type="Pfam" id="PF02518">
    <property type="entry name" value="HATPase_c"/>
    <property type="match status" value="1"/>
</dbReference>
<dbReference type="CDD" id="cd00075">
    <property type="entry name" value="HATPase"/>
    <property type="match status" value="1"/>
</dbReference>
<keyword evidence="11" id="KW-1185">Reference proteome</keyword>
<dbReference type="EMBL" id="BAABCY010000013">
    <property type="protein sequence ID" value="GAA3555437.1"/>
    <property type="molecule type" value="Genomic_DNA"/>
</dbReference>
<dbReference type="SUPFAM" id="SSF55874">
    <property type="entry name" value="ATPase domain of HSP90 chaperone/DNA topoisomerase II/histidine kinase"/>
    <property type="match status" value="1"/>
</dbReference>
<evidence type="ECO:0000256" key="2">
    <source>
        <dbReference type="ARBA" id="ARBA00012438"/>
    </source>
</evidence>
<comment type="caution">
    <text evidence="10">The sequence shown here is derived from an EMBL/GenBank/DDBJ whole genome shotgun (WGS) entry which is preliminary data.</text>
</comment>
<keyword evidence="8" id="KW-1133">Transmembrane helix</keyword>
<reference evidence="11" key="1">
    <citation type="journal article" date="2019" name="Int. J. Syst. Evol. Microbiol.">
        <title>The Global Catalogue of Microorganisms (GCM) 10K type strain sequencing project: providing services to taxonomists for standard genome sequencing and annotation.</title>
        <authorList>
            <consortium name="The Broad Institute Genomics Platform"/>
            <consortium name="The Broad Institute Genome Sequencing Center for Infectious Disease"/>
            <person name="Wu L."/>
            <person name="Ma J."/>
        </authorList>
    </citation>
    <scope>NUCLEOTIDE SEQUENCE [LARGE SCALE GENOMIC DNA]</scope>
    <source>
        <strain evidence="11">JCM 17111</strain>
    </source>
</reference>
<keyword evidence="3" id="KW-0808">Transferase</keyword>
<proteinExistence type="predicted"/>
<dbReference type="InterPro" id="IPR036890">
    <property type="entry name" value="HATPase_C_sf"/>
</dbReference>
<evidence type="ECO:0000256" key="5">
    <source>
        <dbReference type="ARBA" id="ARBA00022777"/>
    </source>
</evidence>
<dbReference type="InterPro" id="IPR003594">
    <property type="entry name" value="HATPase_dom"/>
</dbReference>
<comment type="catalytic activity">
    <reaction evidence="1">
        <text>ATP + protein L-histidine = ADP + protein N-phospho-L-histidine.</text>
        <dbReference type="EC" id="2.7.13.3"/>
    </reaction>
</comment>
<dbReference type="Gene3D" id="3.30.450.20">
    <property type="entry name" value="PAS domain"/>
    <property type="match status" value="1"/>
</dbReference>
<dbReference type="PANTHER" id="PTHR43065:SF46">
    <property type="entry name" value="C4-DICARBOXYLATE TRANSPORT SENSOR PROTEIN DCTB"/>
    <property type="match status" value="1"/>
</dbReference>
<dbReference type="RefSeq" id="WP_345004009.1">
    <property type="nucleotide sequence ID" value="NZ_BAABCY010000013.1"/>
</dbReference>
<dbReference type="Gene3D" id="3.30.565.10">
    <property type="entry name" value="Histidine kinase-like ATPase, C-terminal domain"/>
    <property type="match status" value="1"/>
</dbReference>
<evidence type="ECO:0000313" key="11">
    <source>
        <dbReference type="Proteomes" id="UP001500954"/>
    </source>
</evidence>
<dbReference type="PRINTS" id="PR00344">
    <property type="entry name" value="BCTRLSENSOR"/>
</dbReference>
<evidence type="ECO:0000259" key="9">
    <source>
        <dbReference type="PROSITE" id="PS50109"/>
    </source>
</evidence>
<dbReference type="GO" id="GO:0005524">
    <property type="term" value="F:ATP binding"/>
    <property type="evidence" value="ECO:0007669"/>
    <property type="project" value="UniProtKB-KW"/>
</dbReference>
<sequence>MSSKVLYYKIILRVLLILATSIGLAFSILQNHLDYSIYLGLILVAQVIGIIIFLNQTNKKIAFFFDAIENDDSTIHYPVHIKNKSLKALHHSLNKVNNLIQDIKIEHEAQEKYYQTILEEASIGILTIGKQGHIFTANKSAKTMLSRNPLTHIRQLQQIDKKLYDLIANLKPFESKLFQFTNEREVIKLSVKATSLVLNQKELLLVIIQNINSEIEQNEIDSWNKLFSVLTHEIMNTIAPITSLSETLVEQIKKHSNSDEDQLKDARTMKNISKGLDVIKQNSHNLVDFVNSYRTLTKIPSPDKHILSVATLFDKIKILCSQEKGFGNVTFKTSVPHNLEIFADEKQVLQVLVNLVKNALQSMEGSTNGIVKLTGIKQQNGKIVLQVADNGPGIPSDLLDHIFVPFFTTKKEGTGIGLSLSKHIMRLHGGSVQVSSVPEKETVFTLSF</sequence>
<evidence type="ECO:0000256" key="1">
    <source>
        <dbReference type="ARBA" id="ARBA00000085"/>
    </source>
</evidence>
<keyword evidence="8" id="KW-0812">Transmembrane</keyword>
<keyword evidence="7" id="KW-0902">Two-component regulatory system</keyword>
<dbReference type="SMART" id="SM00387">
    <property type="entry name" value="HATPase_c"/>
    <property type="match status" value="1"/>
</dbReference>
<dbReference type="InterPro" id="IPR004358">
    <property type="entry name" value="Sig_transdc_His_kin-like_C"/>
</dbReference>
<organism evidence="10 11">
    <name type="scientific">Snuella lapsa</name>
    <dbReference type="NCBI Taxonomy" id="870481"/>
    <lineage>
        <taxon>Bacteria</taxon>
        <taxon>Pseudomonadati</taxon>
        <taxon>Bacteroidota</taxon>
        <taxon>Flavobacteriia</taxon>
        <taxon>Flavobacteriales</taxon>
        <taxon>Flavobacteriaceae</taxon>
        <taxon>Snuella</taxon>
    </lineage>
</organism>
<keyword evidence="8" id="KW-0472">Membrane</keyword>
<keyword evidence="6 10" id="KW-0067">ATP-binding</keyword>
<name>A0ABP6WR55_9FLAO</name>
<keyword evidence="4" id="KW-0547">Nucleotide-binding</keyword>
<feature type="transmembrane region" description="Helical" evidence="8">
    <location>
        <begin position="35"/>
        <end position="54"/>
    </location>
</feature>
<protein>
    <recommendedName>
        <fullName evidence="2">histidine kinase</fullName>
        <ecNumber evidence="2">2.7.13.3</ecNumber>
    </recommendedName>
</protein>
<evidence type="ECO:0000256" key="8">
    <source>
        <dbReference type="SAM" id="Phobius"/>
    </source>
</evidence>
<dbReference type="PROSITE" id="PS50109">
    <property type="entry name" value="HIS_KIN"/>
    <property type="match status" value="1"/>
</dbReference>
<evidence type="ECO:0000256" key="3">
    <source>
        <dbReference type="ARBA" id="ARBA00022679"/>
    </source>
</evidence>
<accession>A0ABP6WR55</accession>
<dbReference type="EC" id="2.7.13.3" evidence="2"/>
<evidence type="ECO:0000256" key="6">
    <source>
        <dbReference type="ARBA" id="ARBA00022840"/>
    </source>
</evidence>
<evidence type="ECO:0000313" key="10">
    <source>
        <dbReference type="EMBL" id="GAA3555437.1"/>
    </source>
</evidence>
<evidence type="ECO:0000256" key="4">
    <source>
        <dbReference type="ARBA" id="ARBA00022741"/>
    </source>
</evidence>
<dbReference type="PANTHER" id="PTHR43065">
    <property type="entry name" value="SENSOR HISTIDINE KINASE"/>
    <property type="match status" value="1"/>
</dbReference>
<keyword evidence="5" id="KW-0418">Kinase</keyword>